<name>A0A4Y3HR38_9VIBR</name>
<dbReference type="GO" id="GO:0031522">
    <property type="term" value="C:cell envelope Sec protein transport complex"/>
    <property type="evidence" value="ECO:0007669"/>
    <property type="project" value="TreeGrafter"/>
</dbReference>
<dbReference type="SMART" id="SM00957">
    <property type="entry name" value="SecA_DEAD"/>
    <property type="match status" value="1"/>
</dbReference>
<comment type="catalytic activity">
    <reaction evidence="11">
        <text>ATP + H2O + cellular proteinSide 1 = ADP + phosphate + cellular proteinSide 2.</text>
        <dbReference type="EC" id="7.4.2.8"/>
    </reaction>
</comment>
<dbReference type="EMBL" id="BJLF01000001">
    <property type="protein sequence ID" value="GEA49526.1"/>
    <property type="molecule type" value="Genomic_DNA"/>
</dbReference>
<dbReference type="OrthoDB" id="9805579at2"/>
<evidence type="ECO:0000256" key="3">
    <source>
        <dbReference type="ARBA" id="ARBA00022490"/>
    </source>
</evidence>
<evidence type="ECO:0000256" key="4">
    <source>
        <dbReference type="ARBA" id="ARBA00022519"/>
    </source>
</evidence>
<proteinExistence type="inferred from homology"/>
<dbReference type="AlphaFoldDB" id="A0A4Y3HR38"/>
<dbReference type="InterPro" id="IPR027417">
    <property type="entry name" value="P-loop_NTPase"/>
</dbReference>
<keyword evidence="16" id="KW-1185">Reference proteome</keyword>
<evidence type="ECO:0000259" key="14">
    <source>
        <dbReference type="PROSITE" id="PS51196"/>
    </source>
</evidence>
<dbReference type="CDD" id="cd17928">
    <property type="entry name" value="DEXDc_SecA"/>
    <property type="match status" value="1"/>
</dbReference>
<evidence type="ECO:0000256" key="11">
    <source>
        <dbReference type="HAMAP-Rule" id="MF_01382"/>
    </source>
</evidence>
<dbReference type="InterPro" id="IPR001650">
    <property type="entry name" value="Helicase_C-like"/>
</dbReference>
<evidence type="ECO:0000256" key="10">
    <source>
        <dbReference type="ARBA" id="ARBA00023136"/>
    </source>
</evidence>
<dbReference type="InterPro" id="IPR044722">
    <property type="entry name" value="SecA_SF2_C"/>
</dbReference>
<dbReference type="InterPro" id="IPR011115">
    <property type="entry name" value="SecA_DEAD"/>
</dbReference>
<dbReference type="PRINTS" id="PR00906">
    <property type="entry name" value="SECA"/>
</dbReference>
<evidence type="ECO:0000256" key="2">
    <source>
        <dbReference type="ARBA" id="ARBA00022475"/>
    </source>
</evidence>
<sequence length="664" mass="75688">MFSRPKRRPTSVVDRAQNTIEKQERMVRWWRAITAYFSRPIRASVWLYKPMLWRIKSKDASYRALSEAQLNTQILKIKQALLRDGLTFNLTVECFALIREIAGRELGMWHFDSQVLGGLSILHGTIGQMQTGEGKTLTATLPVATAALAGVPTHVVTVNDYLTERDAELMTPVYQRLGLSVGIVIQGLQREERQRQYARDIVYCTNNELAFDYLKDSIQLGQFNDSLQLHALRSLPKRDSLLSNLMLRGLHYAVVDEADGVFMDEATTPLVISGETTPQQEQSELYSQAYELISHLQEGHDFSIKTSLRRVDILASGEESIQSKTKDLGPLWQGRIRRSELARQALTAEFLFIRDQHYLVDEGKVVIIDEHTGRRMPDRTWERGLHQLIEIKEGCELSDPRETLASISFQNFFRYYHHLSGMTGTADEVKSEFWRVYGLPVVDVPTHKKSKRVQLGATILASETQKWLIIVAKISAIRKQSSRPIMVGTQSLKASERLSSLLTEKNIEHQVLNARQDQTEAEVVEQAGHKGRVTIATSMAGRGTDIKLESEVEAQGGLHVIITGLHDSSRVDRQLEGRSARQGDHGSVEYILSLEEDMVTEGWRKMLQLLFYAPIPKPLKNILLFKCIRRCQHQIERRQQQARKQLLQHDEQQQEVLSFSSQQV</sequence>
<dbReference type="GO" id="GO:0043952">
    <property type="term" value="P:protein transport by the Sec complex"/>
    <property type="evidence" value="ECO:0007669"/>
    <property type="project" value="TreeGrafter"/>
</dbReference>
<evidence type="ECO:0000313" key="15">
    <source>
        <dbReference type="EMBL" id="GEA49526.1"/>
    </source>
</evidence>
<dbReference type="PROSITE" id="PS51194">
    <property type="entry name" value="HELICASE_CTER"/>
    <property type="match status" value="1"/>
</dbReference>
<feature type="binding site" evidence="11">
    <location>
        <begin position="132"/>
        <end position="136"/>
    </location>
    <ligand>
        <name>ATP</name>
        <dbReference type="ChEBI" id="CHEBI:30616"/>
    </ligand>
</feature>
<dbReference type="EC" id="7.4.2.8" evidence="11"/>
<dbReference type="RefSeq" id="WP_141343875.1">
    <property type="nucleotide sequence ID" value="NZ_BJLF01000001.1"/>
</dbReference>
<dbReference type="Pfam" id="PF07517">
    <property type="entry name" value="SecA_DEAD"/>
    <property type="match status" value="1"/>
</dbReference>
<dbReference type="PROSITE" id="PS51192">
    <property type="entry name" value="HELICASE_ATP_BIND_1"/>
    <property type="match status" value="1"/>
</dbReference>
<keyword evidence="5 11" id="KW-0547">Nucleotide-binding</keyword>
<dbReference type="GO" id="GO:0065002">
    <property type="term" value="P:intracellular protein transmembrane transport"/>
    <property type="evidence" value="ECO:0007669"/>
    <property type="project" value="UniProtKB-UniRule"/>
</dbReference>
<dbReference type="GO" id="GO:0005524">
    <property type="term" value="F:ATP binding"/>
    <property type="evidence" value="ECO:0007669"/>
    <property type="project" value="UniProtKB-UniRule"/>
</dbReference>
<keyword evidence="2 11" id="KW-1003">Cell membrane</keyword>
<comment type="subunit">
    <text evidence="11">Monomer and homodimer. Part of the essential Sec protein translocation apparatus which comprises SecA, SecYEG and auxiliary proteins SecDF-YajC and YidC.</text>
</comment>
<comment type="function">
    <text evidence="11">Part of the Sec protein translocase complex. Interacts with the SecYEG preprotein conducting channel. Has a central role in coupling the hydrolysis of ATP to the transfer of proteins into and across the cell membrane, serving both as a receptor for the preprotein-SecB complex and as an ATP-driven molecular motor driving the stepwise translocation of polypeptide chains across the membrane.</text>
</comment>
<feature type="binding site" evidence="11">
    <location>
        <position position="114"/>
    </location>
    <ligand>
        <name>ATP</name>
        <dbReference type="ChEBI" id="CHEBI:30616"/>
    </ligand>
</feature>
<dbReference type="SUPFAM" id="SSF81767">
    <property type="entry name" value="Pre-protein crosslinking domain of SecA"/>
    <property type="match status" value="1"/>
</dbReference>
<keyword evidence="6 11" id="KW-0067">ATP-binding</keyword>
<keyword evidence="3 11" id="KW-0963">Cytoplasm</keyword>
<feature type="domain" description="Helicase C-terminal" evidence="13">
    <location>
        <begin position="469"/>
        <end position="623"/>
    </location>
</feature>
<dbReference type="HAMAP" id="MF_01382">
    <property type="entry name" value="SecA"/>
    <property type="match status" value="1"/>
</dbReference>
<dbReference type="PROSITE" id="PS51196">
    <property type="entry name" value="SECA_MOTOR_DEAD"/>
    <property type="match status" value="1"/>
</dbReference>
<dbReference type="SUPFAM" id="SSF52540">
    <property type="entry name" value="P-loop containing nucleoside triphosphate hydrolases"/>
    <property type="match status" value="2"/>
</dbReference>
<evidence type="ECO:0000259" key="13">
    <source>
        <dbReference type="PROSITE" id="PS51194"/>
    </source>
</evidence>
<dbReference type="GO" id="GO:0017038">
    <property type="term" value="P:protein import"/>
    <property type="evidence" value="ECO:0007669"/>
    <property type="project" value="InterPro"/>
</dbReference>
<comment type="similarity">
    <text evidence="11">Belongs to the SecA family.</text>
</comment>
<keyword evidence="7 11" id="KW-0653">Protein transport</keyword>
<evidence type="ECO:0000256" key="8">
    <source>
        <dbReference type="ARBA" id="ARBA00022967"/>
    </source>
</evidence>
<evidence type="ECO:0000256" key="6">
    <source>
        <dbReference type="ARBA" id="ARBA00022840"/>
    </source>
</evidence>
<gene>
    <name evidence="11" type="primary">secA</name>
    <name evidence="15" type="ORF">VIN01S_03300</name>
</gene>
<reference evidence="15 16" key="1">
    <citation type="submission" date="2019-06" db="EMBL/GenBank/DDBJ databases">
        <title>Whole genome shotgun sequence of Vibrio inusitatus NBRC 102082.</title>
        <authorList>
            <person name="Hosoyama A."/>
            <person name="Uohara A."/>
            <person name="Ohji S."/>
            <person name="Ichikawa N."/>
        </authorList>
    </citation>
    <scope>NUCLEOTIDE SEQUENCE [LARGE SCALE GENOMIC DNA]</scope>
    <source>
        <strain evidence="15 16">NBRC 102082</strain>
    </source>
</reference>
<dbReference type="Gene3D" id="3.40.50.300">
    <property type="entry name" value="P-loop containing nucleotide triphosphate hydrolases"/>
    <property type="match status" value="2"/>
</dbReference>
<evidence type="ECO:0000256" key="5">
    <source>
        <dbReference type="ARBA" id="ARBA00022741"/>
    </source>
</evidence>
<feature type="domain" description="Helicase ATP-binding" evidence="12">
    <location>
        <begin position="116"/>
        <end position="295"/>
    </location>
</feature>
<evidence type="ECO:0000256" key="9">
    <source>
        <dbReference type="ARBA" id="ARBA00023010"/>
    </source>
</evidence>
<dbReference type="Gene3D" id="3.90.1440.10">
    <property type="entry name" value="SecA, preprotein cross-linking domain"/>
    <property type="match status" value="1"/>
</dbReference>
<keyword evidence="1 11" id="KW-0813">Transport</keyword>
<dbReference type="PANTHER" id="PTHR30612">
    <property type="entry name" value="SECA INNER MEMBRANE COMPONENT OF SEC PROTEIN SECRETION SYSTEM"/>
    <property type="match status" value="1"/>
</dbReference>
<evidence type="ECO:0000259" key="12">
    <source>
        <dbReference type="PROSITE" id="PS51192"/>
    </source>
</evidence>
<feature type="binding site" evidence="11">
    <location>
        <position position="545"/>
    </location>
    <ligand>
        <name>ATP</name>
        <dbReference type="ChEBI" id="CHEBI:30616"/>
    </ligand>
</feature>
<keyword evidence="9 11" id="KW-0811">Translocation</keyword>
<dbReference type="GO" id="GO:0005886">
    <property type="term" value="C:plasma membrane"/>
    <property type="evidence" value="ECO:0007669"/>
    <property type="project" value="UniProtKB-SubCell"/>
</dbReference>
<keyword evidence="8 11" id="KW-1278">Translocase</keyword>
<comment type="caution">
    <text evidence="15">The sequence shown here is derived from an EMBL/GenBank/DDBJ whole genome shotgun (WGS) entry which is preliminary data.</text>
</comment>
<feature type="domain" description="SecA family profile" evidence="14">
    <location>
        <begin position="30"/>
        <end position="619"/>
    </location>
</feature>
<evidence type="ECO:0000256" key="1">
    <source>
        <dbReference type="ARBA" id="ARBA00022448"/>
    </source>
</evidence>
<dbReference type="PANTHER" id="PTHR30612:SF0">
    <property type="entry name" value="CHLOROPLAST PROTEIN-TRANSPORTING ATPASE"/>
    <property type="match status" value="1"/>
</dbReference>
<dbReference type="GO" id="GO:0006605">
    <property type="term" value="P:protein targeting"/>
    <property type="evidence" value="ECO:0007669"/>
    <property type="project" value="UniProtKB-UniRule"/>
</dbReference>
<dbReference type="GO" id="GO:0008564">
    <property type="term" value="F:protein-exporting ATPase activity"/>
    <property type="evidence" value="ECO:0007669"/>
    <property type="project" value="UniProtKB-EC"/>
</dbReference>
<dbReference type="CDD" id="cd18803">
    <property type="entry name" value="SF2_C_secA"/>
    <property type="match status" value="1"/>
</dbReference>
<dbReference type="SMART" id="SM00958">
    <property type="entry name" value="SecA_PP_bind"/>
    <property type="match status" value="1"/>
</dbReference>
<keyword evidence="10 11" id="KW-0472">Membrane</keyword>
<accession>A0A4Y3HR38</accession>
<dbReference type="Proteomes" id="UP000318717">
    <property type="component" value="Unassembled WGS sequence"/>
</dbReference>
<dbReference type="FunFam" id="3.40.50.300:FF:000429">
    <property type="entry name" value="Preprotein translocase subunit SecA"/>
    <property type="match status" value="1"/>
</dbReference>
<dbReference type="GO" id="GO:0005829">
    <property type="term" value="C:cytosol"/>
    <property type="evidence" value="ECO:0007669"/>
    <property type="project" value="TreeGrafter"/>
</dbReference>
<dbReference type="Pfam" id="PF01043">
    <property type="entry name" value="SecA_PP_bind"/>
    <property type="match status" value="1"/>
</dbReference>
<evidence type="ECO:0000313" key="16">
    <source>
        <dbReference type="Proteomes" id="UP000318717"/>
    </source>
</evidence>
<dbReference type="InterPro" id="IPR014018">
    <property type="entry name" value="SecA_motor_DEAD"/>
</dbReference>
<keyword evidence="4" id="KW-0997">Cell inner membrane</keyword>
<dbReference type="InterPro" id="IPR000185">
    <property type="entry name" value="SecA"/>
</dbReference>
<dbReference type="Pfam" id="PF21090">
    <property type="entry name" value="P-loop_SecA"/>
    <property type="match status" value="1"/>
</dbReference>
<protein>
    <recommendedName>
        <fullName evidence="11">Protein translocase subunit SecA</fullName>
        <ecNumber evidence="11">7.4.2.8</ecNumber>
    </recommendedName>
</protein>
<organism evidence="15 16">
    <name type="scientific">Vibrio inusitatus NBRC 102082</name>
    <dbReference type="NCBI Taxonomy" id="1219070"/>
    <lineage>
        <taxon>Bacteria</taxon>
        <taxon>Pseudomonadati</taxon>
        <taxon>Pseudomonadota</taxon>
        <taxon>Gammaproteobacteria</taxon>
        <taxon>Vibrionales</taxon>
        <taxon>Vibrionaceae</taxon>
        <taxon>Vibrio</taxon>
    </lineage>
</organism>
<dbReference type="InterPro" id="IPR036670">
    <property type="entry name" value="SecA_X-link_sf"/>
</dbReference>
<dbReference type="InterPro" id="IPR014001">
    <property type="entry name" value="Helicase_ATP-bd"/>
</dbReference>
<comment type="subcellular location">
    <subcellularLocation>
        <location evidence="11">Cell membrane</location>
        <topology evidence="11">Peripheral membrane protein</topology>
        <orientation evidence="11">Cytoplasmic side</orientation>
    </subcellularLocation>
    <subcellularLocation>
        <location evidence="11">Cytoplasm</location>
    </subcellularLocation>
    <text evidence="11">Distribution is 50-50.</text>
</comment>
<evidence type="ECO:0000256" key="7">
    <source>
        <dbReference type="ARBA" id="ARBA00022927"/>
    </source>
</evidence>
<dbReference type="InterPro" id="IPR011130">
    <property type="entry name" value="SecA_preprotein_X-link_dom"/>
</dbReference>